<name>A0AAW2UGS6_9LAMI</name>
<organism evidence="1">
    <name type="scientific">Sesamum latifolium</name>
    <dbReference type="NCBI Taxonomy" id="2727402"/>
    <lineage>
        <taxon>Eukaryota</taxon>
        <taxon>Viridiplantae</taxon>
        <taxon>Streptophyta</taxon>
        <taxon>Embryophyta</taxon>
        <taxon>Tracheophyta</taxon>
        <taxon>Spermatophyta</taxon>
        <taxon>Magnoliopsida</taxon>
        <taxon>eudicotyledons</taxon>
        <taxon>Gunneridae</taxon>
        <taxon>Pentapetalae</taxon>
        <taxon>asterids</taxon>
        <taxon>lamiids</taxon>
        <taxon>Lamiales</taxon>
        <taxon>Pedaliaceae</taxon>
        <taxon>Sesamum</taxon>
    </lineage>
</organism>
<reference evidence="1" key="1">
    <citation type="submission" date="2020-06" db="EMBL/GenBank/DDBJ databases">
        <authorList>
            <person name="Li T."/>
            <person name="Hu X."/>
            <person name="Zhang T."/>
            <person name="Song X."/>
            <person name="Zhang H."/>
            <person name="Dai N."/>
            <person name="Sheng W."/>
            <person name="Hou X."/>
            <person name="Wei L."/>
        </authorList>
    </citation>
    <scope>NUCLEOTIDE SEQUENCE</scope>
    <source>
        <strain evidence="1">KEN1</strain>
        <tissue evidence="1">Leaf</tissue>
    </source>
</reference>
<accession>A0AAW2UGS6</accession>
<gene>
    <name evidence="1" type="ORF">Slati_3446300</name>
</gene>
<reference evidence="1" key="2">
    <citation type="journal article" date="2024" name="Plant">
        <title>Genomic evolution and insights into agronomic trait innovations of Sesamum species.</title>
        <authorList>
            <person name="Miao H."/>
            <person name="Wang L."/>
            <person name="Qu L."/>
            <person name="Liu H."/>
            <person name="Sun Y."/>
            <person name="Le M."/>
            <person name="Wang Q."/>
            <person name="Wei S."/>
            <person name="Zheng Y."/>
            <person name="Lin W."/>
            <person name="Duan Y."/>
            <person name="Cao H."/>
            <person name="Xiong S."/>
            <person name="Wang X."/>
            <person name="Wei L."/>
            <person name="Li C."/>
            <person name="Ma Q."/>
            <person name="Ju M."/>
            <person name="Zhao R."/>
            <person name="Li G."/>
            <person name="Mu C."/>
            <person name="Tian Q."/>
            <person name="Mei H."/>
            <person name="Zhang T."/>
            <person name="Gao T."/>
            <person name="Zhang H."/>
        </authorList>
    </citation>
    <scope>NUCLEOTIDE SEQUENCE</scope>
    <source>
        <strain evidence="1">KEN1</strain>
    </source>
</reference>
<protein>
    <submittedName>
        <fullName evidence="1">Uncharacterized protein</fullName>
    </submittedName>
</protein>
<comment type="caution">
    <text evidence="1">The sequence shown here is derived from an EMBL/GenBank/DDBJ whole genome shotgun (WGS) entry which is preliminary data.</text>
</comment>
<sequence>MPIRRVDCKRHDCEISSHVCGTVASQEVIKASEAFWWARCHLVWRVVDEGPPSHLHLRNLPSRKDESIDEVLWHSCTSGA</sequence>
<dbReference type="AlphaFoldDB" id="A0AAW2UGS6"/>
<evidence type="ECO:0000313" key="1">
    <source>
        <dbReference type="EMBL" id="KAL0416144.1"/>
    </source>
</evidence>
<proteinExistence type="predicted"/>
<dbReference type="EMBL" id="JACGWN010000012">
    <property type="protein sequence ID" value="KAL0416144.1"/>
    <property type="molecule type" value="Genomic_DNA"/>
</dbReference>